<accession>A0A9W6QN47</accession>
<protein>
    <submittedName>
        <fullName evidence="2">Uncharacterized protein</fullName>
    </submittedName>
</protein>
<dbReference type="AlphaFoldDB" id="A0A9W6QN47"/>
<feature type="region of interest" description="Disordered" evidence="1">
    <location>
        <begin position="190"/>
        <end position="210"/>
    </location>
</feature>
<reference evidence="2" key="1">
    <citation type="submission" date="2023-02" db="EMBL/GenBank/DDBJ databases">
        <title>Actinokineospora globicatena NBRC 15670.</title>
        <authorList>
            <person name="Ichikawa N."/>
            <person name="Sato H."/>
            <person name="Tonouchi N."/>
        </authorList>
    </citation>
    <scope>NUCLEOTIDE SEQUENCE</scope>
    <source>
        <strain evidence="2">NBRC 15670</strain>
    </source>
</reference>
<proteinExistence type="predicted"/>
<comment type="caution">
    <text evidence="2">The sequence shown here is derived from an EMBL/GenBank/DDBJ whole genome shotgun (WGS) entry which is preliminary data.</text>
</comment>
<evidence type="ECO:0000256" key="1">
    <source>
        <dbReference type="SAM" id="MobiDB-lite"/>
    </source>
</evidence>
<evidence type="ECO:0000313" key="2">
    <source>
        <dbReference type="EMBL" id="GLW93931.1"/>
    </source>
</evidence>
<gene>
    <name evidence="2" type="ORF">Aglo03_47470</name>
</gene>
<keyword evidence="3" id="KW-1185">Reference proteome</keyword>
<evidence type="ECO:0000313" key="3">
    <source>
        <dbReference type="Proteomes" id="UP001165042"/>
    </source>
</evidence>
<dbReference type="EMBL" id="BSSD01000007">
    <property type="protein sequence ID" value="GLW93931.1"/>
    <property type="molecule type" value="Genomic_DNA"/>
</dbReference>
<name>A0A9W6QN47_9PSEU</name>
<sequence length="210" mass="22082">MPTPARCRDRSCGNGPLSAFAAHTAHVRTCTSPAEAAIRTATSPRRPPVNPRFATPCAPFVADGATNLGCASPAKGGALPTWLTAMASKTDRHKTAQRGADTNLRFAPPDALFPYDVTGLDRPASTDQLTCTSPAETVIRTATSPRRAPANPRFAAPRAPFVTDGVPELRRASLIESGAPNRLTVMATETTRHKAAGRRSDATDQVEAVA</sequence>
<organism evidence="2 3">
    <name type="scientific">Actinokineospora globicatena</name>
    <dbReference type="NCBI Taxonomy" id="103729"/>
    <lineage>
        <taxon>Bacteria</taxon>
        <taxon>Bacillati</taxon>
        <taxon>Actinomycetota</taxon>
        <taxon>Actinomycetes</taxon>
        <taxon>Pseudonocardiales</taxon>
        <taxon>Pseudonocardiaceae</taxon>
        <taxon>Actinokineospora</taxon>
    </lineage>
</organism>
<dbReference type="Proteomes" id="UP001165042">
    <property type="component" value="Unassembled WGS sequence"/>
</dbReference>